<dbReference type="Proteomes" id="UP000792457">
    <property type="component" value="Unassembled WGS sequence"/>
</dbReference>
<name>A0A8K0P9C5_LADFU</name>
<reference evidence="1" key="1">
    <citation type="submission" date="2013-04" db="EMBL/GenBank/DDBJ databases">
        <authorList>
            <person name="Qu J."/>
            <person name="Murali S.C."/>
            <person name="Bandaranaike D."/>
            <person name="Bellair M."/>
            <person name="Blankenburg K."/>
            <person name="Chao H."/>
            <person name="Dinh H."/>
            <person name="Doddapaneni H."/>
            <person name="Downs B."/>
            <person name="Dugan-Rocha S."/>
            <person name="Elkadiri S."/>
            <person name="Gnanaolivu R.D."/>
            <person name="Hernandez B."/>
            <person name="Javaid M."/>
            <person name="Jayaseelan J.C."/>
            <person name="Lee S."/>
            <person name="Li M."/>
            <person name="Ming W."/>
            <person name="Munidasa M."/>
            <person name="Muniz J."/>
            <person name="Nguyen L."/>
            <person name="Ongeri F."/>
            <person name="Osuji N."/>
            <person name="Pu L.-L."/>
            <person name="Puazo M."/>
            <person name="Qu C."/>
            <person name="Quiroz J."/>
            <person name="Raj R."/>
            <person name="Weissenberger G."/>
            <person name="Xin Y."/>
            <person name="Zou X."/>
            <person name="Han Y."/>
            <person name="Richards S."/>
            <person name="Worley K."/>
            <person name="Muzny D."/>
            <person name="Gibbs R."/>
        </authorList>
    </citation>
    <scope>NUCLEOTIDE SEQUENCE</scope>
    <source>
        <strain evidence="1">Sampled in the wild</strain>
    </source>
</reference>
<dbReference type="AlphaFoldDB" id="A0A8K0P9C5"/>
<evidence type="ECO:0000313" key="1">
    <source>
        <dbReference type="EMBL" id="KAG8238791.1"/>
    </source>
</evidence>
<organism evidence="1 2">
    <name type="scientific">Ladona fulva</name>
    <name type="common">Scarce chaser dragonfly</name>
    <name type="synonym">Libellula fulva</name>
    <dbReference type="NCBI Taxonomy" id="123851"/>
    <lineage>
        <taxon>Eukaryota</taxon>
        <taxon>Metazoa</taxon>
        <taxon>Ecdysozoa</taxon>
        <taxon>Arthropoda</taxon>
        <taxon>Hexapoda</taxon>
        <taxon>Insecta</taxon>
        <taxon>Pterygota</taxon>
        <taxon>Palaeoptera</taxon>
        <taxon>Odonata</taxon>
        <taxon>Epiprocta</taxon>
        <taxon>Anisoptera</taxon>
        <taxon>Libelluloidea</taxon>
        <taxon>Libellulidae</taxon>
        <taxon>Ladona</taxon>
    </lineage>
</organism>
<gene>
    <name evidence="1" type="ORF">J437_LFUL018589</name>
</gene>
<reference evidence="1" key="2">
    <citation type="submission" date="2017-10" db="EMBL/GenBank/DDBJ databases">
        <title>Ladona fulva Genome sequencing and assembly.</title>
        <authorList>
            <person name="Murali S."/>
            <person name="Richards S."/>
            <person name="Bandaranaike D."/>
            <person name="Bellair M."/>
            <person name="Blankenburg K."/>
            <person name="Chao H."/>
            <person name="Dinh H."/>
            <person name="Doddapaneni H."/>
            <person name="Dugan-Rocha S."/>
            <person name="Elkadiri S."/>
            <person name="Gnanaolivu R."/>
            <person name="Hernandez B."/>
            <person name="Skinner E."/>
            <person name="Javaid M."/>
            <person name="Lee S."/>
            <person name="Li M."/>
            <person name="Ming W."/>
            <person name="Munidasa M."/>
            <person name="Muniz J."/>
            <person name="Nguyen L."/>
            <person name="Hughes D."/>
            <person name="Osuji N."/>
            <person name="Pu L.-L."/>
            <person name="Puazo M."/>
            <person name="Qu C."/>
            <person name="Quiroz J."/>
            <person name="Raj R."/>
            <person name="Weissenberger G."/>
            <person name="Xin Y."/>
            <person name="Zou X."/>
            <person name="Han Y."/>
            <person name="Worley K."/>
            <person name="Muzny D."/>
            <person name="Gibbs R."/>
        </authorList>
    </citation>
    <scope>NUCLEOTIDE SEQUENCE</scope>
    <source>
        <strain evidence="1">Sampled in the wild</strain>
    </source>
</reference>
<evidence type="ECO:0000313" key="2">
    <source>
        <dbReference type="Proteomes" id="UP000792457"/>
    </source>
</evidence>
<protein>
    <submittedName>
        <fullName evidence="1">Uncharacterized protein</fullName>
    </submittedName>
</protein>
<comment type="caution">
    <text evidence="1">The sequence shown here is derived from an EMBL/GenBank/DDBJ whole genome shotgun (WGS) entry which is preliminary data.</text>
</comment>
<dbReference type="EMBL" id="KZ309436">
    <property type="protein sequence ID" value="KAG8238791.1"/>
    <property type="molecule type" value="Genomic_DNA"/>
</dbReference>
<keyword evidence="2" id="KW-1185">Reference proteome</keyword>
<dbReference type="OrthoDB" id="8170339at2759"/>
<accession>A0A8K0P9C5</accession>
<sequence>MDGFSDSKYELLLPTGLRRYIMPNHLENLLADIKIDNGNEHLYVNSLEYVILREDIKTLAEFKCNNPYYLENILNLA</sequence>
<proteinExistence type="predicted"/>